<reference evidence="1" key="1">
    <citation type="submission" date="2022-03" db="EMBL/GenBank/DDBJ databases">
        <title>First case of bacteraemia caused by Dielma fastidiosa in a patient hospitalised with diverticulitis.</title>
        <authorList>
            <person name="Forman-Ankjaer B."/>
            <person name="Hvid-Jensen F."/>
            <person name="Kobel C.M."/>
            <person name="Greve T."/>
        </authorList>
    </citation>
    <scope>NUCLEOTIDE SEQUENCE</scope>
    <source>
        <strain evidence="1">AUH_DF_2021</strain>
    </source>
</reference>
<evidence type="ECO:0008006" key="3">
    <source>
        <dbReference type="Google" id="ProtNLM"/>
    </source>
</evidence>
<protein>
    <recommendedName>
        <fullName evidence="3">Type II secretion system protein</fullName>
    </recommendedName>
</protein>
<evidence type="ECO:0000313" key="2">
    <source>
        <dbReference type="Proteomes" id="UP001276902"/>
    </source>
</evidence>
<organism evidence="1 2">
    <name type="scientific">Dielma fastidiosa</name>
    <dbReference type="NCBI Taxonomy" id="1034346"/>
    <lineage>
        <taxon>Bacteria</taxon>
        <taxon>Bacillati</taxon>
        <taxon>Bacillota</taxon>
        <taxon>Erysipelotrichia</taxon>
        <taxon>Erysipelotrichales</taxon>
        <taxon>Erysipelotrichaceae</taxon>
        <taxon>Dielma</taxon>
    </lineage>
</organism>
<sequence>MNKKGFMLAESLLLFAGAVLLCVMILSSLAAEHHFQQLKNQFDFKSEDERLEALYE</sequence>
<dbReference type="RefSeq" id="WP_022939635.1">
    <property type="nucleotide sequence ID" value="NZ_BAABZA010000001.1"/>
</dbReference>
<evidence type="ECO:0000313" key="1">
    <source>
        <dbReference type="EMBL" id="MDY5167988.1"/>
    </source>
</evidence>
<accession>A0AB35UJ23</accession>
<gene>
    <name evidence="1" type="ORF">MQE39_07655</name>
</gene>
<proteinExistence type="predicted"/>
<comment type="caution">
    <text evidence="1">The sequence shown here is derived from an EMBL/GenBank/DDBJ whole genome shotgun (WGS) entry which is preliminary data.</text>
</comment>
<dbReference type="EMBL" id="JALDAW010000011">
    <property type="protein sequence ID" value="MDY5167988.1"/>
    <property type="molecule type" value="Genomic_DNA"/>
</dbReference>
<dbReference type="GeneID" id="94442679"/>
<dbReference type="Proteomes" id="UP001276902">
    <property type="component" value="Unassembled WGS sequence"/>
</dbReference>
<dbReference type="AlphaFoldDB" id="A0AB35UJ23"/>
<name>A0AB35UJ23_9FIRM</name>